<comment type="caution">
    <text evidence="2">The sequence shown here is derived from an EMBL/GenBank/DDBJ whole genome shotgun (WGS) entry which is preliminary data.</text>
</comment>
<feature type="region of interest" description="Disordered" evidence="1">
    <location>
        <begin position="29"/>
        <end position="48"/>
    </location>
</feature>
<feature type="region of interest" description="Disordered" evidence="1">
    <location>
        <begin position="1"/>
        <end position="21"/>
    </location>
</feature>
<feature type="compositionally biased region" description="Polar residues" evidence="1">
    <location>
        <begin position="1"/>
        <end position="12"/>
    </location>
</feature>
<accession>A0A1F6MQA0</accession>
<protein>
    <submittedName>
        <fullName evidence="2">Uncharacterized protein</fullName>
    </submittedName>
</protein>
<evidence type="ECO:0000313" key="3">
    <source>
        <dbReference type="Proteomes" id="UP000177457"/>
    </source>
</evidence>
<dbReference type="Proteomes" id="UP000177457">
    <property type="component" value="Unassembled WGS sequence"/>
</dbReference>
<evidence type="ECO:0000256" key="1">
    <source>
        <dbReference type="SAM" id="MobiDB-lite"/>
    </source>
</evidence>
<name>A0A1F6MQA0_9BACT</name>
<evidence type="ECO:0000313" key="2">
    <source>
        <dbReference type="EMBL" id="OGH73817.1"/>
    </source>
</evidence>
<gene>
    <name evidence="2" type="ORF">A3C90_00915</name>
</gene>
<reference evidence="2 3" key="1">
    <citation type="journal article" date="2016" name="Nat. Commun.">
        <title>Thousands of microbial genomes shed light on interconnected biogeochemical processes in an aquifer system.</title>
        <authorList>
            <person name="Anantharaman K."/>
            <person name="Brown C.T."/>
            <person name="Hug L.A."/>
            <person name="Sharon I."/>
            <person name="Castelle C.J."/>
            <person name="Probst A.J."/>
            <person name="Thomas B.C."/>
            <person name="Singh A."/>
            <person name="Wilkins M.J."/>
            <person name="Karaoz U."/>
            <person name="Brodie E.L."/>
            <person name="Williams K.H."/>
            <person name="Hubbard S.S."/>
            <person name="Banfield J.F."/>
        </authorList>
    </citation>
    <scope>NUCLEOTIDE SEQUENCE [LARGE SCALE GENOMIC DNA]</scope>
</reference>
<sequence length="182" mass="20923">MPRAWNTSVSKLQQKKDVEQAKVSMSQLMRSKAAGGAAQPESLYSDAEREEIRDRLRYKYMQSRMREKKAAEAAAQVEKPSKYGFPSISTGRLTRRVGPAGVERQVYRQIRKHIATYKNISPKDRKYFLDIVLPHGEKLAPGKGFGFGIRRQMKTKVEMDRRRGAIGFEDAKDFKRMIDQLP</sequence>
<dbReference type="EMBL" id="MFQE01000014">
    <property type="protein sequence ID" value="OGH73817.1"/>
    <property type="molecule type" value="Genomic_DNA"/>
</dbReference>
<proteinExistence type="predicted"/>
<dbReference type="AlphaFoldDB" id="A0A1F6MQA0"/>
<organism evidence="2 3">
    <name type="scientific">Candidatus Magasanikbacteria bacterium RIFCSPHIGHO2_02_FULL_51_14</name>
    <dbReference type="NCBI Taxonomy" id="1798683"/>
    <lineage>
        <taxon>Bacteria</taxon>
        <taxon>Candidatus Magasanikiibacteriota</taxon>
    </lineage>
</organism>